<dbReference type="InterPro" id="IPR009702">
    <property type="entry name" value="DUF1284"/>
</dbReference>
<comment type="caution">
    <text evidence="1">The sequence shown here is derived from an EMBL/GenBank/DDBJ whole genome shotgun (WGS) entry which is preliminary data.</text>
</comment>
<protein>
    <submittedName>
        <fullName evidence="1">DUF1284 domain-containing protein</fullName>
    </submittedName>
</protein>
<evidence type="ECO:0000313" key="1">
    <source>
        <dbReference type="EMBL" id="RAO79355.1"/>
    </source>
</evidence>
<name>A0A328PHQ0_9EURY</name>
<dbReference type="Pfam" id="PF06935">
    <property type="entry name" value="DUF1284"/>
    <property type="match status" value="1"/>
</dbReference>
<dbReference type="EMBL" id="QLOE01000003">
    <property type="protein sequence ID" value="RAO79355.1"/>
    <property type="molecule type" value="Genomic_DNA"/>
</dbReference>
<keyword evidence="2" id="KW-1185">Reference proteome</keyword>
<organism evidence="1 2">
    <name type="scientific">Methanothermobacter tenebrarum</name>
    <dbReference type="NCBI Taxonomy" id="680118"/>
    <lineage>
        <taxon>Archaea</taxon>
        <taxon>Methanobacteriati</taxon>
        <taxon>Methanobacteriota</taxon>
        <taxon>Methanomada group</taxon>
        <taxon>Methanobacteria</taxon>
        <taxon>Methanobacteriales</taxon>
        <taxon>Methanobacteriaceae</taxon>
        <taxon>Methanothermobacter</taxon>
    </lineage>
</organism>
<accession>A0A328PHQ0</accession>
<dbReference type="AlphaFoldDB" id="A0A328PHQ0"/>
<evidence type="ECO:0000313" key="2">
    <source>
        <dbReference type="Proteomes" id="UP000249782"/>
    </source>
</evidence>
<gene>
    <name evidence="1" type="ORF">DPC56_03330</name>
</gene>
<proteinExistence type="predicted"/>
<sequence length="163" mass="19361">MVKKLTSKQDGDCPELQIRAHHLLCMEGFQGYGYDKIFTENLRNIIRILKEYPRIPVTIISETDEICKMCPNKSKCDGDENLKAKDQRLIRHLNLNMRETRCYNELRSLIYEKINFKILDEICGACQWINKCKFYLSQKEKLIEDIFLRILHGVIENENTRIF</sequence>
<dbReference type="Proteomes" id="UP000249782">
    <property type="component" value="Unassembled WGS sequence"/>
</dbReference>
<reference evidence="1 2" key="1">
    <citation type="submission" date="2018-06" db="EMBL/GenBank/DDBJ databases">
        <title>Draft genome sequence of hyperthermophilic methanogen Methanothermobacter tenebrarum sp. MCM-B 1447.</title>
        <authorList>
            <person name="Pore S.D."/>
            <person name="Dagar S."/>
            <person name="Dhakephalkar P.K."/>
        </authorList>
    </citation>
    <scope>NUCLEOTIDE SEQUENCE [LARGE SCALE GENOMIC DNA]</scope>
    <source>
        <strain evidence="1 2">MCM B 1447</strain>
    </source>
</reference>